<reference evidence="5" key="1">
    <citation type="journal article" date="2020" name="ISME J.">
        <title>Gammaproteobacteria mediating utilization of methyl-, sulfur- and petroleum organic compounds in deep ocean hydrothermal plumes.</title>
        <authorList>
            <person name="Zhou Z."/>
            <person name="Liu Y."/>
            <person name="Pan J."/>
            <person name="Cron B.R."/>
            <person name="Toner B.M."/>
            <person name="Anantharaman K."/>
            <person name="Breier J.A."/>
            <person name="Dick G.J."/>
            <person name="Li M."/>
        </authorList>
    </citation>
    <scope>NUCLEOTIDE SEQUENCE</scope>
    <source>
        <strain evidence="5">SZUA-1515</strain>
    </source>
</reference>
<dbReference type="PROSITE" id="PS51202">
    <property type="entry name" value="RCK_C"/>
    <property type="match status" value="1"/>
</dbReference>
<evidence type="ECO:0000313" key="6">
    <source>
        <dbReference type="Proteomes" id="UP000608579"/>
    </source>
</evidence>
<dbReference type="InterPro" id="IPR050721">
    <property type="entry name" value="Trk_Ktr_HKT_K-transport"/>
</dbReference>
<dbReference type="SUPFAM" id="SSF51735">
    <property type="entry name" value="NAD(P)-binding Rossmann-fold domains"/>
    <property type="match status" value="1"/>
</dbReference>
<dbReference type="InterPro" id="IPR003148">
    <property type="entry name" value="RCK_N"/>
</dbReference>
<evidence type="ECO:0008006" key="7">
    <source>
        <dbReference type="Google" id="ProtNLM"/>
    </source>
</evidence>
<dbReference type="Gene3D" id="3.40.50.720">
    <property type="entry name" value="NAD(P)-binding Rossmann-like Domain"/>
    <property type="match status" value="1"/>
</dbReference>
<feature type="transmembrane region" description="Helical" evidence="2">
    <location>
        <begin position="34"/>
        <end position="54"/>
    </location>
</feature>
<dbReference type="SUPFAM" id="SSF81324">
    <property type="entry name" value="Voltage-gated potassium channels"/>
    <property type="match status" value="1"/>
</dbReference>
<evidence type="ECO:0000313" key="5">
    <source>
        <dbReference type="EMBL" id="HIQ29321.1"/>
    </source>
</evidence>
<keyword evidence="2" id="KW-1133">Transmembrane helix</keyword>
<comment type="caution">
    <text evidence="5">The sequence shown here is derived from an EMBL/GenBank/DDBJ whole genome shotgun (WGS) entry which is preliminary data.</text>
</comment>
<dbReference type="Pfam" id="PF02254">
    <property type="entry name" value="TrkA_N"/>
    <property type="match status" value="1"/>
</dbReference>
<dbReference type="Pfam" id="PF07885">
    <property type="entry name" value="Ion_trans_2"/>
    <property type="match status" value="1"/>
</dbReference>
<evidence type="ECO:0000259" key="4">
    <source>
        <dbReference type="PROSITE" id="PS51202"/>
    </source>
</evidence>
<dbReference type="PANTHER" id="PTHR43833:SF9">
    <property type="entry name" value="POTASSIUM CHANNEL PROTEIN YUGO-RELATED"/>
    <property type="match status" value="1"/>
</dbReference>
<dbReference type="PANTHER" id="PTHR43833">
    <property type="entry name" value="POTASSIUM CHANNEL PROTEIN 2-RELATED-RELATED"/>
    <property type="match status" value="1"/>
</dbReference>
<feature type="transmembrane region" description="Helical" evidence="2">
    <location>
        <begin position="7"/>
        <end position="28"/>
    </location>
</feature>
<feature type="domain" description="RCK N-terminal" evidence="3">
    <location>
        <begin position="108"/>
        <end position="225"/>
    </location>
</feature>
<dbReference type="Gene3D" id="1.10.287.70">
    <property type="match status" value="1"/>
</dbReference>
<dbReference type="Pfam" id="PF02080">
    <property type="entry name" value="TrkA_C"/>
    <property type="match status" value="1"/>
</dbReference>
<dbReference type="GO" id="GO:0008324">
    <property type="term" value="F:monoatomic cation transmembrane transporter activity"/>
    <property type="evidence" value="ECO:0007669"/>
    <property type="project" value="InterPro"/>
</dbReference>
<evidence type="ECO:0000259" key="3">
    <source>
        <dbReference type="PROSITE" id="PS51201"/>
    </source>
</evidence>
<dbReference type="GO" id="GO:0006813">
    <property type="term" value="P:potassium ion transport"/>
    <property type="evidence" value="ECO:0007669"/>
    <property type="project" value="InterPro"/>
</dbReference>
<feature type="transmembrane region" description="Helical" evidence="2">
    <location>
        <begin position="61"/>
        <end position="82"/>
    </location>
</feature>
<dbReference type="Gene3D" id="3.30.70.1450">
    <property type="entry name" value="Regulator of K+ conductance, C-terminal domain"/>
    <property type="match status" value="1"/>
</dbReference>
<keyword evidence="2" id="KW-0472">Membrane</keyword>
<accession>A0A832ZUY7</accession>
<proteinExistence type="predicted"/>
<dbReference type="EMBL" id="DQVM01000036">
    <property type="protein sequence ID" value="HIQ29321.1"/>
    <property type="molecule type" value="Genomic_DNA"/>
</dbReference>
<comment type="subcellular location">
    <subcellularLocation>
        <location evidence="1">Cell membrane</location>
        <topology evidence="1">Multi-pass membrane protein</topology>
    </subcellularLocation>
</comment>
<dbReference type="InterPro" id="IPR013099">
    <property type="entry name" value="K_chnl_dom"/>
</dbReference>
<dbReference type="InterPro" id="IPR036721">
    <property type="entry name" value="RCK_C_sf"/>
</dbReference>
<evidence type="ECO:0000256" key="2">
    <source>
        <dbReference type="SAM" id="Phobius"/>
    </source>
</evidence>
<keyword evidence="2" id="KW-0812">Transmembrane</keyword>
<gene>
    <name evidence="5" type="ORF">EYH45_02015</name>
</gene>
<protein>
    <recommendedName>
        <fullName evidence="7">Potassium channel protein</fullName>
    </recommendedName>
</protein>
<sequence>MSTYGSIITVLAVLGSLLVLGTFLFSAFEGIDLFNAFYWTVTVLSTVGFGDIVPKTPQSKMLYVVIVFAGIAAYSYFVTTVVSKLSEARLKNFFSQYLPGLGEKKNLKDHVIIIGWNRFSEAAYDELENNGIDAAVVVDDEAQAKALASKGVNVVYGDPATDKTLHEAGILGCRAVIVTITSLEKLLIYLLKIRGVRGDVQVITLSRERKTDEILKQAGASTVVDAYDIVGRLLASGVFEPLAGEVLRDMTMAKTGLDLEQLKLSREVSIYELEQEGFKSKILLVERGGRRLYIPDRDFKLRKGDTVVIVGEKERLRFDLKKLEERD</sequence>
<dbReference type="GO" id="GO:0005886">
    <property type="term" value="C:plasma membrane"/>
    <property type="evidence" value="ECO:0007669"/>
    <property type="project" value="UniProtKB-SubCell"/>
</dbReference>
<evidence type="ECO:0000256" key="1">
    <source>
        <dbReference type="ARBA" id="ARBA00004651"/>
    </source>
</evidence>
<dbReference type="Proteomes" id="UP000608579">
    <property type="component" value="Unassembled WGS sequence"/>
</dbReference>
<dbReference type="AlphaFoldDB" id="A0A832ZUY7"/>
<feature type="domain" description="RCK C-terminal" evidence="4">
    <location>
        <begin position="247"/>
        <end position="327"/>
    </location>
</feature>
<name>A0A832ZUY7_CALS0</name>
<organism evidence="5 6">
    <name type="scientific">Caldiarchaeum subterraneum</name>
    <dbReference type="NCBI Taxonomy" id="311458"/>
    <lineage>
        <taxon>Archaea</taxon>
        <taxon>Nitrososphaerota</taxon>
        <taxon>Candidatus Caldarchaeales</taxon>
        <taxon>Candidatus Caldarchaeaceae</taxon>
        <taxon>Candidatus Caldarchaeum</taxon>
    </lineage>
</organism>
<dbReference type="SUPFAM" id="SSF116726">
    <property type="entry name" value="TrkA C-terminal domain-like"/>
    <property type="match status" value="1"/>
</dbReference>
<dbReference type="InterPro" id="IPR036291">
    <property type="entry name" value="NAD(P)-bd_dom_sf"/>
</dbReference>
<dbReference type="InterPro" id="IPR006037">
    <property type="entry name" value="RCK_C"/>
</dbReference>
<dbReference type="PROSITE" id="PS51201">
    <property type="entry name" value="RCK_N"/>
    <property type="match status" value="1"/>
</dbReference>